<reference evidence="5" key="2">
    <citation type="submission" date="2025-08" db="UniProtKB">
        <authorList>
            <consortium name="Ensembl"/>
        </authorList>
    </citation>
    <scope>IDENTIFICATION</scope>
</reference>
<dbReference type="AlphaFoldDB" id="A0A803YNH4"/>
<dbReference type="Gene3D" id="3.30.505.10">
    <property type="entry name" value="SH2 domain"/>
    <property type="match status" value="1"/>
</dbReference>
<proteinExistence type="predicted"/>
<dbReference type="SUPFAM" id="SSF55550">
    <property type="entry name" value="SH2 domain"/>
    <property type="match status" value="1"/>
</dbReference>
<accession>A0A803YNH4</accession>
<dbReference type="SMART" id="SM00252">
    <property type="entry name" value="SH2"/>
    <property type="match status" value="1"/>
</dbReference>
<feature type="domain" description="SH2" evidence="4">
    <location>
        <begin position="95"/>
        <end position="192"/>
    </location>
</feature>
<keyword evidence="1 2" id="KW-0727">SH2 domain</keyword>
<reference evidence="5" key="3">
    <citation type="submission" date="2025-09" db="UniProtKB">
        <authorList>
            <consortium name="Ensembl"/>
        </authorList>
    </citation>
    <scope>IDENTIFICATION</scope>
</reference>
<evidence type="ECO:0000256" key="3">
    <source>
        <dbReference type="SAM" id="MobiDB-lite"/>
    </source>
</evidence>
<organism evidence="5 6">
    <name type="scientific">Meleagris gallopavo</name>
    <name type="common">Wild turkey</name>
    <dbReference type="NCBI Taxonomy" id="9103"/>
    <lineage>
        <taxon>Eukaryota</taxon>
        <taxon>Metazoa</taxon>
        <taxon>Chordata</taxon>
        <taxon>Craniata</taxon>
        <taxon>Vertebrata</taxon>
        <taxon>Euteleostomi</taxon>
        <taxon>Archelosauria</taxon>
        <taxon>Archosauria</taxon>
        <taxon>Dinosauria</taxon>
        <taxon>Saurischia</taxon>
        <taxon>Theropoda</taxon>
        <taxon>Coelurosauria</taxon>
        <taxon>Aves</taxon>
        <taxon>Neognathae</taxon>
        <taxon>Galloanserae</taxon>
        <taxon>Galliformes</taxon>
        <taxon>Phasianidae</taxon>
        <taxon>Meleagridinae</taxon>
        <taxon>Meleagris</taxon>
    </lineage>
</organism>
<reference evidence="5 6" key="1">
    <citation type="journal article" date="2010" name="PLoS Biol.">
        <title>Multi-platform next-generation sequencing of the domestic turkey (Meleagris gallopavo): genome assembly and analysis.</title>
        <authorList>
            <person name="Dalloul R.A."/>
            <person name="Long J.A."/>
            <person name="Zimin A.V."/>
            <person name="Aslam L."/>
            <person name="Beal K."/>
            <person name="Blomberg L.A."/>
            <person name="Bouffard P."/>
            <person name="Burt D.W."/>
            <person name="Crasta O."/>
            <person name="Crooijmans R.P."/>
            <person name="Cooper K."/>
            <person name="Coulombe R.A."/>
            <person name="De S."/>
            <person name="Delany M.E."/>
            <person name="Dodgson J.B."/>
            <person name="Dong J.J."/>
            <person name="Evans C."/>
            <person name="Frederickson K.M."/>
            <person name="Flicek P."/>
            <person name="Florea L."/>
            <person name="Folkerts O."/>
            <person name="Groenen M.A."/>
            <person name="Harkins T.T."/>
            <person name="Herrero J."/>
            <person name="Hoffmann S."/>
            <person name="Megens H.J."/>
            <person name="Jiang A."/>
            <person name="de Jong P."/>
            <person name="Kaiser P."/>
            <person name="Kim H."/>
            <person name="Kim K.W."/>
            <person name="Kim S."/>
            <person name="Langenberger D."/>
            <person name="Lee M.K."/>
            <person name="Lee T."/>
            <person name="Mane S."/>
            <person name="Marcais G."/>
            <person name="Marz M."/>
            <person name="McElroy A.P."/>
            <person name="Modise T."/>
            <person name="Nefedov M."/>
            <person name="Notredame C."/>
            <person name="Paton I.R."/>
            <person name="Payne W.S."/>
            <person name="Pertea G."/>
            <person name="Prickett D."/>
            <person name="Puiu D."/>
            <person name="Qioa D."/>
            <person name="Raineri E."/>
            <person name="Ruffier M."/>
            <person name="Salzberg S.L."/>
            <person name="Schatz M.C."/>
            <person name="Scheuring C."/>
            <person name="Schmidt C.J."/>
            <person name="Schroeder S."/>
            <person name="Searle S.M."/>
            <person name="Smith E.J."/>
            <person name="Smith J."/>
            <person name="Sonstegard T.S."/>
            <person name="Stadler P.F."/>
            <person name="Tafer H."/>
            <person name="Tu Z.J."/>
            <person name="Van Tassell C.P."/>
            <person name="Vilella A.J."/>
            <person name="Williams K.P."/>
            <person name="Yorke J.A."/>
            <person name="Zhang L."/>
            <person name="Zhang H.B."/>
            <person name="Zhang X."/>
            <person name="Zhang Y."/>
            <person name="Reed K.M."/>
        </authorList>
    </citation>
    <scope>NUCLEOTIDE SEQUENCE [LARGE SCALE GENOMIC DNA]</scope>
</reference>
<feature type="region of interest" description="Disordered" evidence="3">
    <location>
        <begin position="258"/>
        <end position="316"/>
    </location>
</feature>
<dbReference type="Proteomes" id="UP000001645">
    <property type="component" value="Chromosome Z"/>
</dbReference>
<evidence type="ECO:0000256" key="1">
    <source>
        <dbReference type="ARBA" id="ARBA00022999"/>
    </source>
</evidence>
<keyword evidence="6" id="KW-1185">Reference proteome</keyword>
<dbReference type="Ensembl" id="ENSMGAT00000034114.1">
    <property type="protein sequence ID" value="ENSMGAP00000033322.1"/>
    <property type="gene ID" value="ENSMGAG00000020153.1"/>
</dbReference>
<dbReference type="GO" id="GO:0005737">
    <property type="term" value="C:cytoplasm"/>
    <property type="evidence" value="ECO:0007669"/>
    <property type="project" value="TreeGrafter"/>
</dbReference>
<dbReference type="InParanoid" id="A0A803YNH4"/>
<dbReference type="GeneTree" id="ENSGT00940000161678"/>
<protein>
    <recommendedName>
        <fullName evidence="4">SH2 domain-containing protein</fullName>
    </recommendedName>
</protein>
<evidence type="ECO:0000259" key="4">
    <source>
        <dbReference type="PROSITE" id="PS50001"/>
    </source>
</evidence>
<dbReference type="PANTHER" id="PTHR14388:SF22">
    <property type="entry name" value="SH2 DOMAIN-CONTAINING PROTEIN"/>
    <property type="match status" value="1"/>
</dbReference>
<sequence length="374" mass="41597">PEYCFCPQSTEFTLYWAPLTHDFFHQPSNLRNAHVPNLLVSAVLFYMLCARKLLLLHSAGCWSRFGAALLGKALSENAPSPERAAVSLNQQARVWKRLARNCWADAAALEAENLLIAKPLGCFLVRISQSRPGYTLTYRGEGRCRHYMIEMQPNARYVILGEDRAHTSLTELVRYHQTVGIQPFMEILTVPCGQVSGEDLHQGKGHGLCTELRKSLLRCLCSEILLEVSNFSQAAWPLPHIPANISSWVFHSAGRSSYDSQTPVVQEDKELRRATEPGQRQRKAKVKQGGRQPAGFSSPSFFHTHGNARNPEGKQGCHSSSTYSYCEMCEADLSGGRKEETSTNSAPGSQVLFSGLEIKTMFTGSARLRESLAH</sequence>
<dbReference type="Pfam" id="PF00017">
    <property type="entry name" value="SH2"/>
    <property type="match status" value="1"/>
</dbReference>
<dbReference type="InterPro" id="IPR036860">
    <property type="entry name" value="SH2_dom_sf"/>
</dbReference>
<dbReference type="InterPro" id="IPR000980">
    <property type="entry name" value="SH2"/>
</dbReference>
<feature type="compositionally biased region" description="Basic and acidic residues" evidence="3">
    <location>
        <begin position="266"/>
        <end position="275"/>
    </location>
</feature>
<evidence type="ECO:0000313" key="5">
    <source>
        <dbReference type="Ensembl" id="ENSMGAP00000033322.1"/>
    </source>
</evidence>
<evidence type="ECO:0000313" key="6">
    <source>
        <dbReference type="Proteomes" id="UP000001645"/>
    </source>
</evidence>
<dbReference type="PROSITE" id="PS50001">
    <property type="entry name" value="SH2"/>
    <property type="match status" value="1"/>
</dbReference>
<name>A0A803YNH4_MELGA</name>
<evidence type="ECO:0000256" key="2">
    <source>
        <dbReference type="PROSITE-ProRule" id="PRU00191"/>
    </source>
</evidence>
<dbReference type="PANTHER" id="PTHR14388">
    <property type="entry name" value="T CELL-SPECIFIC ADAPTER PROTEIN TSAD"/>
    <property type="match status" value="1"/>
</dbReference>